<dbReference type="InterPro" id="IPR016181">
    <property type="entry name" value="Acyl_CoA_acyltransferase"/>
</dbReference>
<keyword evidence="1 4" id="KW-0808">Transferase</keyword>
<dbReference type="Proteomes" id="UP000002601">
    <property type="component" value="Chromosome"/>
</dbReference>
<dbReference type="EMBL" id="CP001649">
    <property type="protein sequence ID" value="ACS78507.1"/>
    <property type="molecule type" value="Genomic_DNA"/>
</dbReference>
<evidence type="ECO:0000259" key="3">
    <source>
        <dbReference type="PROSITE" id="PS51186"/>
    </source>
</evidence>
<dbReference type="Pfam" id="PF00583">
    <property type="entry name" value="Acetyltransf_1"/>
    <property type="match status" value="1"/>
</dbReference>
<dbReference type="KEGG" id="dsa:Desal_0440"/>
<evidence type="ECO:0000256" key="2">
    <source>
        <dbReference type="ARBA" id="ARBA00023315"/>
    </source>
</evidence>
<dbReference type="GO" id="GO:0016747">
    <property type="term" value="F:acyltransferase activity, transferring groups other than amino-acyl groups"/>
    <property type="evidence" value="ECO:0007669"/>
    <property type="project" value="InterPro"/>
</dbReference>
<dbReference type="HOGENOM" id="CLU_013985_34_9_7"/>
<keyword evidence="2" id="KW-0012">Acyltransferase</keyword>
<feature type="domain" description="N-acetyltransferase" evidence="3">
    <location>
        <begin position="5"/>
        <end position="151"/>
    </location>
</feature>
<evidence type="ECO:0000313" key="4">
    <source>
        <dbReference type="EMBL" id="ACS78507.1"/>
    </source>
</evidence>
<dbReference type="AlphaFoldDB" id="C6BX27"/>
<dbReference type="CDD" id="cd04301">
    <property type="entry name" value="NAT_SF"/>
    <property type="match status" value="1"/>
</dbReference>
<organism evidence="4 5">
    <name type="scientific">Maridesulfovibrio salexigens (strain ATCC 14822 / DSM 2638 / NCIMB 8403 / VKM B-1763)</name>
    <name type="common">Desulfovibrio salexigens</name>
    <dbReference type="NCBI Taxonomy" id="526222"/>
    <lineage>
        <taxon>Bacteria</taxon>
        <taxon>Pseudomonadati</taxon>
        <taxon>Thermodesulfobacteriota</taxon>
        <taxon>Desulfovibrionia</taxon>
        <taxon>Desulfovibrionales</taxon>
        <taxon>Desulfovibrionaceae</taxon>
        <taxon>Maridesulfovibrio</taxon>
    </lineage>
</organism>
<accession>C6BX27</accession>
<dbReference type="Gene3D" id="3.40.630.30">
    <property type="match status" value="1"/>
</dbReference>
<reference evidence="4 5" key="1">
    <citation type="submission" date="2009-06" db="EMBL/GenBank/DDBJ databases">
        <title>Complete sequence of Desulfovibrio salexigens DSM 2638.</title>
        <authorList>
            <consortium name="US DOE Joint Genome Institute"/>
            <person name="Lucas S."/>
            <person name="Copeland A."/>
            <person name="Lapidus A."/>
            <person name="Glavina del Rio T."/>
            <person name="Tice H."/>
            <person name="Bruce D."/>
            <person name="Goodwin L."/>
            <person name="Pitluck S."/>
            <person name="Munk A.C."/>
            <person name="Brettin T."/>
            <person name="Detter J.C."/>
            <person name="Han C."/>
            <person name="Tapia R."/>
            <person name="Larimer F."/>
            <person name="Land M."/>
            <person name="Hauser L."/>
            <person name="Kyrpides N."/>
            <person name="Anderson I."/>
            <person name="Wall J.D."/>
            <person name="Arkin A.P."/>
            <person name="Dehal P."/>
            <person name="Chivian D."/>
            <person name="Giles B."/>
            <person name="Hazen T.C."/>
        </authorList>
    </citation>
    <scope>NUCLEOTIDE SEQUENCE [LARGE SCALE GENOMIC DNA]</scope>
    <source>
        <strain evidence="5">ATCC 14822 / DSM 2638 / NCIMB 8403 / VKM B-1763</strain>
    </source>
</reference>
<proteinExistence type="predicted"/>
<name>C6BX27_MARSD</name>
<dbReference type="PROSITE" id="PS51186">
    <property type="entry name" value="GNAT"/>
    <property type="match status" value="1"/>
</dbReference>
<dbReference type="RefSeq" id="WP_015850326.1">
    <property type="nucleotide sequence ID" value="NC_012881.1"/>
</dbReference>
<dbReference type="InterPro" id="IPR000182">
    <property type="entry name" value="GNAT_dom"/>
</dbReference>
<gene>
    <name evidence="4" type="ordered locus">Desal_0440</name>
</gene>
<protein>
    <submittedName>
        <fullName evidence="4">GCN5-related N-acetyltransferase</fullName>
    </submittedName>
</protein>
<keyword evidence="5" id="KW-1185">Reference proteome</keyword>
<dbReference type="OrthoDB" id="9805924at2"/>
<evidence type="ECO:0000256" key="1">
    <source>
        <dbReference type="ARBA" id="ARBA00022679"/>
    </source>
</evidence>
<dbReference type="SUPFAM" id="SSF55729">
    <property type="entry name" value="Acyl-CoA N-acyltransferases (Nat)"/>
    <property type="match status" value="1"/>
</dbReference>
<dbReference type="InterPro" id="IPR050832">
    <property type="entry name" value="Bact_Acetyltransf"/>
</dbReference>
<dbReference type="STRING" id="526222.Desal_0440"/>
<dbReference type="PANTHER" id="PTHR43877">
    <property type="entry name" value="AMINOALKYLPHOSPHONATE N-ACETYLTRANSFERASE-RELATED-RELATED"/>
    <property type="match status" value="1"/>
</dbReference>
<evidence type="ECO:0000313" key="5">
    <source>
        <dbReference type="Proteomes" id="UP000002601"/>
    </source>
</evidence>
<sequence>MPATVHIRNANSADLAPMTDLLKSLFSVEKDFSADGNRQMKGLRMLLGNPRARILVAEEQGGVVGMCTGQIVISTAEGGPSILVEDVVVRNDRQGEGIGTMLMEAILEFAEENRATRLQLLADCDNTPALKFYEKIGWSNTSLICLRKANA</sequence>
<dbReference type="eggNOG" id="COG0456">
    <property type="taxonomic scope" value="Bacteria"/>
</dbReference>